<sequence length="104" mass="12049">MRFEVSWKIRRRSEAQPAACSVRKLLCMWWQKNRSRSAKKNTHDKQKCFSGRNLWTHEGTVSERKCSVAWWQAAPDPKTALLQKGFVKSYADVAMSAAKLFVIC</sequence>
<accession>A0A0V0XID1</accession>
<dbReference type="EMBL" id="JYDU01000269">
    <property type="protein sequence ID" value="KRX87746.1"/>
    <property type="molecule type" value="Genomic_DNA"/>
</dbReference>
<protein>
    <submittedName>
        <fullName evidence="1">Uncharacterized protein</fullName>
    </submittedName>
</protein>
<dbReference type="Proteomes" id="UP000054815">
    <property type="component" value="Unassembled WGS sequence"/>
</dbReference>
<reference evidence="1 2" key="1">
    <citation type="submission" date="2015-01" db="EMBL/GenBank/DDBJ databases">
        <title>Evolution of Trichinella species and genotypes.</title>
        <authorList>
            <person name="Korhonen P.K."/>
            <person name="Edoardo P."/>
            <person name="Giuseppe L.R."/>
            <person name="Gasser R.B."/>
        </authorList>
    </citation>
    <scope>NUCLEOTIDE SEQUENCE [LARGE SCALE GENOMIC DNA]</scope>
    <source>
        <strain evidence="1">ISS141</strain>
    </source>
</reference>
<gene>
    <name evidence="1" type="ORF">T4E_1268</name>
</gene>
<comment type="caution">
    <text evidence="1">The sequence shown here is derived from an EMBL/GenBank/DDBJ whole genome shotgun (WGS) entry which is preliminary data.</text>
</comment>
<organism evidence="1 2">
    <name type="scientific">Trichinella pseudospiralis</name>
    <name type="common">Parasitic roundworm</name>
    <dbReference type="NCBI Taxonomy" id="6337"/>
    <lineage>
        <taxon>Eukaryota</taxon>
        <taxon>Metazoa</taxon>
        <taxon>Ecdysozoa</taxon>
        <taxon>Nematoda</taxon>
        <taxon>Enoplea</taxon>
        <taxon>Dorylaimia</taxon>
        <taxon>Trichinellida</taxon>
        <taxon>Trichinellidae</taxon>
        <taxon>Trichinella</taxon>
    </lineage>
</organism>
<evidence type="ECO:0000313" key="2">
    <source>
        <dbReference type="Proteomes" id="UP000054815"/>
    </source>
</evidence>
<dbReference type="AlphaFoldDB" id="A0A0V0XID1"/>
<proteinExistence type="predicted"/>
<evidence type="ECO:0000313" key="1">
    <source>
        <dbReference type="EMBL" id="KRX87746.1"/>
    </source>
</evidence>
<name>A0A0V0XID1_TRIPS</name>